<name>A0ABU5F0P5_9BACT</name>
<keyword evidence="2" id="KW-1185">Reference proteome</keyword>
<accession>A0ABU5F0P5</accession>
<protein>
    <submittedName>
        <fullName evidence="1">Uncharacterized protein</fullName>
    </submittedName>
</protein>
<dbReference type="EMBL" id="JAXBLV010000187">
    <property type="protein sequence ID" value="MDY3560971.1"/>
    <property type="molecule type" value="Genomic_DNA"/>
</dbReference>
<proteinExistence type="predicted"/>
<dbReference type="Proteomes" id="UP001272242">
    <property type="component" value="Unassembled WGS sequence"/>
</dbReference>
<organism evidence="1 2">
    <name type="scientific">Gemmata algarum</name>
    <dbReference type="NCBI Taxonomy" id="2975278"/>
    <lineage>
        <taxon>Bacteria</taxon>
        <taxon>Pseudomonadati</taxon>
        <taxon>Planctomycetota</taxon>
        <taxon>Planctomycetia</taxon>
        <taxon>Gemmatales</taxon>
        <taxon>Gemmataceae</taxon>
        <taxon>Gemmata</taxon>
    </lineage>
</organism>
<evidence type="ECO:0000313" key="1">
    <source>
        <dbReference type="EMBL" id="MDY3560971.1"/>
    </source>
</evidence>
<dbReference type="RefSeq" id="WP_320687457.1">
    <property type="nucleotide sequence ID" value="NZ_JAXBLV010000187.1"/>
</dbReference>
<sequence length="94" mass="10893">MGAVHNIVHSAVEPARQLNARCDRPPVRIGAYDEIFWHGRPVLVGGDVSSTFCYRRFGRSEHPERVDKSWIPLLAGRFHPHWVELLGYQRFTRN</sequence>
<comment type="caution">
    <text evidence="1">The sequence shown here is derived from an EMBL/GenBank/DDBJ whole genome shotgun (WGS) entry which is preliminary data.</text>
</comment>
<evidence type="ECO:0000313" key="2">
    <source>
        <dbReference type="Proteomes" id="UP001272242"/>
    </source>
</evidence>
<reference evidence="2" key="1">
    <citation type="journal article" date="2023" name="Mar. Drugs">
        <title>Gemmata algarum, a Novel Planctomycete Isolated from an Algal Mat, Displays Antimicrobial Activity.</title>
        <authorList>
            <person name="Kumar G."/>
            <person name="Kallscheuer N."/>
            <person name="Kashif M."/>
            <person name="Ahamad S."/>
            <person name="Jagadeeshwari U."/>
            <person name="Pannikurungottu S."/>
            <person name="Haufschild T."/>
            <person name="Kabuu M."/>
            <person name="Sasikala C."/>
            <person name="Jogler C."/>
            <person name="Ramana C."/>
        </authorList>
    </citation>
    <scope>NUCLEOTIDE SEQUENCE [LARGE SCALE GENOMIC DNA]</scope>
    <source>
        <strain evidence="2">JC673</strain>
    </source>
</reference>
<gene>
    <name evidence="1" type="ORF">R5W23_002220</name>
</gene>